<reference evidence="6 7" key="1">
    <citation type="submission" date="2024-11" db="EMBL/GenBank/DDBJ databases">
        <authorList>
            <person name="Heng Y.C."/>
            <person name="Lim A.C.H."/>
            <person name="Lee J.K.Y."/>
            <person name="Kittelmann S."/>
        </authorList>
    </citation>
    <scope>NUCLEOTIDE SEQUENCE [LARGE SCALE GENOMIC DNA]</scope>
    <source>
        <strain evidence="6 7">WILCCON 0202</strain>
    </source>
</reference>
<dbReference type="GO" id="GO:0005524">
    <property type="term" value="F:ATP binding"/>
    <property type="evidence" value="ECO:0007669"/>
    <property type="project" value="UniProtKB-KW"/>
</dbReference>
<dbReference type="Pfam" id="PF00005">
    <property type="entry name" value="ABC_tran"/>
    <property type="match status" value="1"/>
</dbReference>
<keyword evidence="7" id="KW-1185">Reference proteome</keyword>
<keyword evidence="2" id="KW-0813">Transport</keyword>
<sequence>MLLLKDLNKSYNMGSEKVYALRNINIKVDDGEFIAVIGPSGSGKSTLMNIIGCLDTPDCGEYYINEQNITKLSDNKLAKIRNLKIGFIFQSFNLLPRLTALENIELPLIYRGLNKKDTIEKSMKAVEMVGISDRIAHRPNEMSGGQQQRTAIARAIAGEPDIILADEPTGNLDSKSGKEIMDILVNLNNKGKTIILITHDLSMAQYAGRMLKICDGVIN</sequence>
<dbReference type="InterPro" id="IPR017911">
    <property type="entry name" value="MacB-like_ATP-bd"/>
</dbReference>
<keyword evidence="4 6" id="KW-0067">ATP-binding</keyword>
<dbReference type="InterPro" id="IPR027417">
    <property type="entry name" value="P-loop_NTPase"/>
</dbReference>
<evidence type="ECO:0000313" key="6">
    <source>
        <dbReference type="EMBL" id="MFL0267074.1"/>
    </source>
</evidence>
<comment type="caution">
    <text evidence="6">The sequence shown here is derived from an EMBL/GenBank/DDBJ whole genome shotgun (WGS) entry which is preliminary data.</text>
</comment>
<dbReference type="InterPro" id="IPR003593">
    <property type="entry name" value="AAA+_ATPase"/>
</dbReference>
<dbReference type="PANTHER" id="PTHR42798">
    <property type="entry name" value="LIPOPROTEIN-RELEASING SYSTEM ATP-BINDING PROTEIN LOLD"/>
    <property type="match status" value="1"/>
</dbReference>
<dbReference type="RefSeq" id="WP_406763683.1">
    <property type="nucleotide sequence ID" value="NZ_JBJHZY010000001.1"/>
</dbReference>
<evidence type="ECO:0000256" key="2">
    <source>
        <dbReference type="ARBA" id="ARBA00022448"/>
    </source>
</evidence>
<dbReference type="SMART" id="SM00382">
    <property type="entry name" value="AAA"/>
    <property type="match status" value="1"/>
</dbReference>
<evidence type="ECO:0000256" key="4">
    <source>
        <dbReference type="ARBA" id="ARBA00022840"/>
    </source>
</evidence>
<dbReference type="Proteomes" id="UP001623661">
    <property type="component" value="Unassembled WGS sequence"/>
</dbReference>
<dbReference type="CDD" id="cd03255">
    <property type="entry name" value="ABC_MJ0796_LolCDE_FtsE"/>
    <property type="match status" value="1"/>
</dbReference>
<accession>A0ABW8TNR4</accession>
<name>A0ABW8TNR4_9CLOT</name>
<dbReference type="Gene3D" id="3.40.50.300">
    <property type="entry name" value="P-loop containing nucleotide triphosphate hydrolases"/>
    <property type="match status" value="1"/>
</dbReference>
<dbReference type="EMBL" id="JBJHZY010000001">
    <property type="protein sequence ID" value="MFL0267074.1"/>
    <property type="molecule type" value="Genomic_DNA"/>
</dbReference>
<dbReference type="PANTHER" id="PTHR42798:SF6">
    <property type="entry name" value="CELL DIVISION ATP-BINDING PROTEIN FTSE"/>
    <property type="match status" value="1"/>
</dbReference>
<protein>
    <submittedName>
        <fullName evidence="6">ABC transporter ATP-binding protein</fullName>
    </submittedName>
</protein>
<feature type="domain" description="ABC transporter" evidence="5">
    <location>
        <begin position="2"/>
        <end position="219"/>
    </location>
</feature>
<comment type="similarity">
    <text evidence="1">Belongs to the ABC transporter superfamily.</text>
</comment>
<dbReference type="InterPro" id="IPR003439">
    <property type="entry name" value="ABC_transporter-like_ATP-bd"/>
</dbReference>
<evidence type="ECO:0000313" key="7">
    <source>
        <dbReference type="Proteomes" id="UP001623661"/>
    </source>
</evidence>
<evidence type="ECO:0000256" key="3">
    <source>
        <dbReference type="ARBA" id="ARBA00022741"/>
    </source>
</evidence>
<dbReference type="SUPFAM" id="SSF52540">
    <property type="entry name" value="P-loop containing nucleoside triphosphate hydrolases"/>
    <property type="match status" value="1"/>
</dbReference>
<keyword evidence="3" id="KW-0547">Nucleotide-binding</keyword>
<evidence type="ECO:0000256" key="1">
    <source>
        <dbReference type="ARBA" id="ARBA00005417"/>
    </source>
</evidence>
<gene>
    <name evidence="6" type="ORF">ACJDUH_03080</name>
</gene>
<organism evidence="6 7">
    <name type="scientific">Candidatus Clostridium radicumherbarum</name>
    <dbReference type="NCBI Taxonomy" id="3381662"/>
    <lineage>
        <taxon>Bacteria</taxon>
        <taxon>Bacillati</taxon>
        <taxon>Bacillota</taxon>
        <taxon>Clostridia</taxon>
        <taxon>Eubacteriales</taxon>
        <taxon>Clostridiaceae</taxon>
        <taxon>Clostridium</taxon>
    </lineage>
</organism>
<dbReference type="PROSITE" id="PS50893">
    <property type="entry name" value="ABC_TRANSPORTER_2"/>
    <property type="match status" value="1"/>
</dbReference>
<evidence type="ECO:0000259" key="5">
    <source>
        <dbReference type="PROSITE" id="PS50893"/>
    </source>
</evidence>
<proteinExistence type="inferred from homology"/>